<comment type="caution">
    <text evidence="1">The sequence shown here is derived from an EMBL/GenBank/DDBJ whole genome shotgun (WGS) entry which is preliminary data.</text>
</comment>
<accession>A0AAD2HJS4</accession>
<proteinExistence type="predicted"/>
<evidence type="ECO:0000313" key="2">
    <source>
        <dbReference type="Proteomes" id="UP001295794"/>
    </source>
</evidence>
<gene>
    <name evidence="1" type="ORF">MYCIT1_LOCUS24271</name>
</gene>
<organism evidence="1 2">
    <name type="scientific">Mycena citricolor</name>
    <dbReference type="NCBI Taxonomy" id="2018698"/>
    <lineage>
        <taxon>Eukaryota</taxon>
        <taxon>Fungi</taxon>
        <taxon>Dikarya</taxon>
        <taxon>Basidiomycota</taxon>
        <taxon>Agaricomycotina</taxon>
        <taxon>Agaricomycetes</taxon>
        <taxon>Agaricomycetidae</taxon>
        <taxon>Agaricales</taxon>
        <taxon>Marasmiineae</taxon>
        <taxon>Mycenaceae</taxon>
        <taxon>Mycena</taxon>
    </lineage>
</organism>
<dbReference type="EMBL" id="CAVNYO010000405">
    <property type="protein sequence ID" value="CAK5276153.1"/>
    <property type="molecule type" value="Genomic_DNA"/>
</dbReference>
<keyword evidence="2" id="KW-1185">Reference proteome</keyword>
<name>A0AAD2HJS4_9AGAR</name>
<evidence type="ECO:0000313" key="1">
    <source>
        <dbReference type="EMBL" id="CAK5276153.1"/>
    </source>
</evidence>
<dbReference type="AlphaFoldDB" id="A0AAD2HJS4"/>
<sequence>MDPTNLENVLRIVAAASPLIFPPPPVPPTTSNISSLLAPVLSDLTGQDDDSILSFIKLSESGPPRPEQGGQRITEEWLSGLTNRDCLWRFRPVYIPFRACSQNG</sequence>
<dbReference type="Proteomes" id="UP001295794">
    <property type="component" value="Unassembled WGS sequence"/>
</dbReference>
<reference evidence="1" key="1">
    <citation type="submission" date="2023-11" db="EMBL/GenBank/DDBJ databases">
        <authorList>
            <person name="De Vega J J."/>
            <person name="De Vega J J."/>
        </authorList>
    </citation>
    <scope>NUCLEOTIDE SEQUENCE</scope>
</reference>
<protein>
    <submittedName>
        <fullName evidence="1">Uncharacterized protein</fullName>
    </submittedName>
</protein>